<keyword evidence="2 3" id="KW-0808">Transferase</keyword>
<evidence type="ECO:0000259" key="4">
    <source>
        <dbReference type="PROSITE" id="PS52004"/>
    </source>
</evidence>
<accession>A0ABY4E420</accession>
<keyword evidence="6" id="KW-1185">Reference proteome</keyword>
<dbReference type="Pfam" id="PF02801">
    <property type="entry name" value="Ketoacyl-synt_C"/>
    <property type="match status" value="1"/>
</dbReference>
<dbReference type="InterPro" id="IPR018201">
    <property type="entry name" value="Ketoacyl_synth_AS"/>
</dbReference>
<evidence type="ECO:0000256" key="2">
    <source>
        <dbReference type="ARBA" id="ARBA00022679"/>
    </source>
</evidence>
<dbReference type="PROSITE" id="PS00606">
    <property type="entry name" value="KS3_1"/>
    <property type="match status" value="1"/>
</dbReference>
<dbReference type="SUPFAM" id="SSF53901">
    <property type="entry name" value="Thiolase-like"/>
    <property type="match status" value="2"/>
</dbReference>
<reference evidence="5 6" key="1">
    <citation type="journal article" date="2022" name="Res Sq">
        <title>Evolution of multicellular longitudinally dividing oral cavity symbionts (Neisseriaceae).</title>
        <authorList>
            <person name="Nyongesa S."/>
            <person name="Weber P."/>
            <person name="Bernet E."/>
            <person name="Pullido F."/>
            <person name="Nieckarz M."/>
            <person name="Delaby M."/>
            <person name="Nieves C."/>
            <person name="Viehboeck T."/>
            <person name="Krause N."/>
            <person name="Rivera-Millot A."/>
            <person name="Nakamura A."/>
            <person name="Vischer N."/>
            <person name="VanNieuwenhze M."/>
            <person name="Brun Y."/>
            <person name="Cava F."/>
            <person name="Bulgheresi S."/>
            <person name="Veyrier F."/>
        </authorList>
    </citation>
    <scope>NUCLEOTIDE SEQUENCE [LARGE SCALE GENOMIC DNA]</scope>
    <source>
        <strain evidence="5 6">SN4</strain>
    </source>
</reference>
<evidence type="ECO:0000313" key="5">
    <source>
        <dbReference type="EMBL" id="UOO90034.1"/>
    </source>
</evidence>
<gene>
    <name evidence="5" type="ORF">LVJ82_03325</name>
</gene>
<dbReference type="EMBL" id="CP091511">
    <property type="protein sequence ID" value="UOO90034.1"/>
    <property type="molecule type" value="Genomic_DNA"/>
</dbReference>
<dbReference type="GO" id="GO:0004315">
    <property type="term" value="F:3-oxoacyl-[acyl-carrier-protein] synthase activity"/>
    <property type="evidence" value="ECO:0007669"/>
    <property type="project" value="UniProtKB-EC"/>
</dbReference>
<feature type="domain" description="Ketosynthase family 3 (KS3)" evidence="4">
    <location>
        <begin position="1"/>
        <end position="394"/>
    </location>
</feature>
<protein>
    <submittedName>
        <fullName evidence="5">Beta-ketoacyl-ACP synthase</fullName>
        <ecNumber evidence="5">2.3.1.179</ecNumber>
    </submittedName>
</protein>
<dbReference type="EC" id="2.3.1.179" evidence="5"/>
<dbReference type="InterPro" id="IPR014030">
    <property type="entry name" value="Ketoacyl_synth_N"/>
</dbReference>
<evidence type="ECO:0000256" key="1">
    <source>
        <dbReference type="ARBA" id="ARBA00008467"/>
    </source>
</evidence>
<organism evidence="5 6">
    <name type="scientific">Vitreoscilla massiliensis</name>
    <dbReference type="NCBI Taxonomy" id="1689272"/>
    <lineage>
        <taxon>Bacteria</taxon>
        <taxon>Pseudomonadati</taxon>
        <taxon>Pseudomonadota</taxon>
        <taxon>Betaproteobacteria</taxon>
        <taxon>Neisseriales</taxon>
        <taxon>Neisseriaceae</taxon>
        <taxon>Vitreoscilla</taxon>
    </lineage>
</organism>
<comment type="similarity">
    <text evidence="1 3">Belongs to the thiolase-like superfamily. Beta-ketoacyl-ACP synthases family.</text>
</comment>
<dbReference type="InterPro" id="IPR014031">
    <property type="entry name" value="Ketoacyl_synth_C"/>
</dbReference>
<name>A0ABY4E420_9NEIS</name>
<sequence length="397" mass="41844">MSAQAVGVAAWQALSNLGDNAAAMRAALQSDANHFSLNHTWLTAGRPTWLGQIQAALPEIPHELSDVASRNVAVALALVEAMRADLQQTIAGIPAQRLGIVIGTSTSGLSANEAALFAHTRGEDSSAELVYSRQQMNATSVALQRYLGWRGPCFTVSTACSSAAKAILAGQRLLQADVCDVVLVGGIDTLCSLTFNGFDCLESLSSERCRPFAADRDGINIGEAGALLLLHRQQENVNLCGGGESADAWHISAPHPQGTGAAQAMQRALSNSGLQAADIDYVNLHGTATPQNDAMEALAVRQVFGTHRPWLSSTKHHTGHCLGAAGAIEAAIACAILEDAATWLPWQQGFAATDSAFADLRFVRPDSEFTGRIKRIMSNSFAFAGSNASLIFESKHA</sequence>
<dbReference type="CDD" id="cd00834">
    <property type="entry name" value="KAS_I_II"/>
    <property type="match status" value="1"/>
</dbReference>
<dbReference type="InterPro" id="IPR016039">
    <property type="entry name" value="Thiolase-like"/>
</dbReference>
<keyword evidence="5" id="KW-0012">Acyltransferase</keyword>
<dbReference type="InterPro" id="IPR000794">
    <property type="entry name" value="Beta-ketoacyl_synthase"/>
</dbReference>
<proteinExistence type="inferred from homology"/>
<dbReference type="PANTHER" id="PTHR11712">
    <property type="entry name" value="POLYKETIDE SYNTHASE-RELATED"/>
    <property type="match status" value="1"/>
</dbReference>
<dbReference type="RefSeq" id="WP_058356065.1">
    <property type="nucleotide sequence ID" value="NZ_CABKVG010000008.1"/>
</dbReference>
<evidence type="ECO:0000256" key="3">
    <source>
        <dbReference type="RuleBase" id="RU003694"/>
    </source>
</evidence>
<dbReference type="InterPro" id="IPR020841">
    <property type="entry name" value="PKS_Beta-ketoAc_synthase_dom"/>
</dbReference>
<dbReference type="Proteomes" id="UP000832011">
    <property type="component" value="Chromosome"/>
</dbReference>
<evidence type="ECO:0000313" key="6">
    <source>
        <dbReference type="Proteomes" id="UP000832011"/>
    </source>
</evidence>
<dbReference type="SMART" id="SM00825">
    <property type="entry name" value="PKS_KS"/>
    <property type="match status" value="1"/>
</dbReference>
<dbReference type="PANTHER" id="PTHR11712:SF320">
    <property type="entry name" value="BETA-KETOACYL SYNTHASE"/>
    <property type="match status" value="1"/>
</dbReference>
<dbReference type="PROSITE" id="PS52004">
    <property type="entry name" value="KS3_2"/>
    <property type="match status" value="1"/>
</dbReference>
<dbReference type="NCBIfam" id="NF006618">
    <property type="entry name" value="PRK09185.1"/>
    <property type="match status" value="1"/>
</dbReference>
<dbReference type="Pfam" id="PF00109">
    <property type="entry name" value="ketoacyl-synt"/>
    <property type="match status" value="1"/>
</dbReference>
<dbReference type="Gene3D" id="3.40.47.10">
    <property type="match status" value="1"/>
</dbReference>